<dbReference type="GO" id="GO:0005634">
    <property type="term" value="C:nucleus"/>
    <property type="evidence" value="ECO:0007669"/>
    <property type="project" value="TreeGrafter"/>
</dbReference>
<dbReference type="SMART" id="SM00320">
    <property type="entry name" value="WD40"/>
    <property type="match status" value="7"/>
</dbReference>
<feature type="repeat" description="WD" evidence="6">
    <location>
        <begin position="349"/>
        <end position="390"/>
    </location>
</feature>
<organism evidence="7 8">
    <name type="scientific">Erysiphe pulchra</name>
    <dbReference type="NCBI Taxonomy" id="225359"/>
    <lineage>
        <taxon>Eukaryota</taxon>
        <taxon>Fungi</taxon>
        <taxon>Dikarya</taxon>
        <taxon>Ascomycota</taxon>
        <taxon>Pezizomycotina</taxon>
        <taxon>Leotiomycetes</taxon>
        <taxon>Erysiphales</taxon>
        <taxon>Erysiphaceae</taxon>
        <taxon>Erysiphe</taxon>
    </lineage>
</organism>
<comment type="similarity">
    <text evidence="1">Belongs to the bacterial ribosomal protein bL32 family.</text>
</comment>
<dbReference type="InterPro" id="IPR051510">
    <property type="entry name" value="SKI8"/>
</dbReference>
<name>A0A2S4PPT5_9PEZI</name>
<dbReference type="Pfam" id="PF01783">
    <property type="entry name" value="Ribosomal_L32p"/>
    <property type="match status" value="1"/>
</dbReference>
<keyword evidence="5" id="KW-0687">Ribonucleoprotein</keyword>
<dbReference type="PROSITE" id="PS50082">
    <property type="entry name" value="WD_REPEATS_2"/>
    <property type="match status" value="3"/>
</dbReference>
<dbReference type="PROSITE" id="PS00678">
    <property type="entry name" value="WD_REPEATS_1"/>
    <property type="match status" value="1"/>
</dbReference>
<reference evidence="7 8" key="1">
    <citation type="submission" date="2017-10" db="EMBL/GenBank/DDBJ databases">
        <title>Development of genomic resources for the powdery mildew, Erysiphe pulchra.</title>
        <authorList>
            <person name="Wadl P.A."/>
            <person name="Mack B.M."/>
            <person name="Moore G."/>
            <person name="Beltz S.B."/>
        </authorList>
    </citation>
    <scope>NUCLEOTIDE SEQUENCE [LARGE SCALE GENOMIC DNA]</scope>
    <source>
        <strain evidence="7">Cflorida</strain>
    </source>
</reference>
<evidence type="ECO:0000256" key="2">
    <source>
        <dbReference type="ARBA" id="ARBA00022574"/>
    </source>
</evidence>
<comment type="caution">
    <text evidence="7">The sequence shown here is derived from an EMBL/GenBank/DDBJ whole genome shotgun (WGS) entry which is preliminary data.</text>
</comment>
<dbReference type="GO" id="GO:0015934">
    <property type="term" value="C:large ribosomal subunit"/>
    <property type="evidence" value="ECO:0007669"/>
    <property type="project" value="InterPro"/>
</dbReference>
<dbReference type="Proteomes" id="UP000237438">
    <property type="component" value="Unassembled WGS sequence"/>
</dbReference>
<dbReference type="STRING" id="225359.A0A2S4PPT5"/>
<dbReference type="GO" id="GO:0006412">
    <property type="term" value="P:translation"/>
    <property type="evidence" value="ECO:0007669"/>
    <property type="project" value="InterPro"/>
</dbReference>
<keyword evidence="4" id="KW-0689">Ribosomal protein</keyword>
<dbReference type="CDD" id="cd00200">
    <property type="entry name" value="WD40"/>
    <property type="match status" value="1"/>
</dbReference>
<evidence type="ECO:0000256" key="6">
    <source>
        <dbReference type="PROSITE-ProRule" id="PRU00221"/>
    </source>
</evidence>
<feature type="repeat" description="WD" evidence="6">
    <location>
        <begin position="307"/>
        <end position="348"/>
    </location>
</feature>
<dbReference type="InterPro" id="IPR019775">
    <property type="entry name" value="WD40_repeat_CS"/>
</dbReference>
<dbReference type="Gene3D" id="2.130.10.10">
    <property type="entry name" value="YVTN repeat-like/Quinoprotein amine dehydrogenase"/>
    <property type="match status" value="1"/>
</dbReference>
<dbReference type="OrthoDB" id="10251741at2759"/>
<dbReference type="AlphaFoldDB" id="A0A2S4PPT5"/>
<evidence type="ECO:0000313" key="7">
    <source>
        <dbReference type="EMBL" id="POS84014.1"/>
    </source>
</evidence>
<dbReference type="PROSITE" id="PS50294">
    <property type="entry name" value="WD_REPEATS_REGION"/>
    <property type="match status" value="2"/>
</dbReference>
<protein>
    <submittedName>
        <fullName evidence="7">WD40 repeat-like protein</fullName>
    </submittedName>
</protein>
<dbReference type="InterPro" id="IPR015943">
    <property type="entry name" value="WD40/YVTN_repeat-like_dom_sf"/>
</dbReference>
<dbReference type="PANTHER" id="PTHR44090:SF1">
    <property type="entry name" value="SUPERKILLER COMPLEX PROTEIN 8"/>
    <property type="match status" value="1"/>
</dbReference>
<keyword evidence="3" id="KW-0677">Repeat</keyword>
<dbReference type="Pfam" id="PF00400">
    <property type="entry name" value="WD40"/>
    <property type="match status" value="3"/>
</dbReference>
<dbReference type="GO" id="GO:0003735">
    <property type="term" value="F:structural constituent of ribosome"/>
    <property type="evidence" value="ECO:0007669"/>
    <property type="project" value="InterPro"/>
</dbReference>
<dbReference type="InterPro" id="IPR011332">
    <property type="entry name" value="Ribosomal_zn-bd"/>
</dbReference>
<evidence type="ECO:0000256" key="1">
    <source>
        <dbReference type="ARBA" id="ARBA00008560"/>
    </source>
</evidence>
<keyword evidence="2 6" id="KW-0853">WD repeat</keyword>
<evidence type="ECO:0000256" key="4">
    <source>
        <dbReference type="ARBA" id="ARBA00022980"/>
    </source>
</evidence>
<dbReference type="EMBL" id="PEDP01001222">
    <property type="protein sequence ID" value="POS84014.1"/>
    <property type="molecule type" value="Genomic_DNA"/>
</dbReference>
<dbReference type="SUPFAM" id="SSF57829">
    <property type="entry name" value="Zn-binding ribosomal proteins"/>
    <property type="match status" value="1"/>
</dbReference>
<feature type="repeat" description="WD" evidence="6">
    <location>
        <begin position="222"/>
        <end position="255"/>
    </location>
</feature>
<keyword evidence="8" id="KW-1185">Reference proteome</keyword>
<dbReference type="PANTHER" id="PTHR44090">
    <property type="entry name" value="WD REPEAT-CONTAINING PROTEIN 61"/>
    <property type="match status" value="1"/>
</dbReference>
<accession>A0A2S4PPT5</accession>
<sequence length="431" mass="47191">MAASHPFISSTLLNLLPRIYTQNGINATLRYNNRLVSSRPMKRIFCPSINQSVTNFSLNHLRKFQSLQFLPLAISISVHKWFGDLWESILRAVPKKKTSHSKKRSRQRAGKALKDVTALNKCSGCAHISDIFSLAVTPKYILSSSGASEIKIYSTKSPETPLFQTLSGAHKIGCHHIATSRDGKHAVSAGFGGEVKVWKLVNIEEKEGNTGEEWLEEGCITSENKAGEIWAIALSEDGQYLASTSYDGRINVWDLVAERTKIREFETNGSFGMCLDLSRDGRLTASGHENGTVYVFNNETGRMIYSLPGLVKPVRTVAFSPGGSRLAAAGDAGVIALYDVKHGEQVANFTGNSAWIFSLDWSKTGEYLLSGSSDGKVKVWSIDQRSCVTTHGESGKTLWSVKWLPNSGRSEKFVTAGASRSISLYREATGG</sequence>
<dbReference type="InterPro" id="IPR001680">
    <property type="entry name" value="WD40_rpt"/>
</dbReference>
<evidence type="ECO:0000313" key="8">
    <source>
        <dbReference type="Proteomes" id="UP000237438"/>
    </source>
</evidence>
<evidence type="ECO:0000256" key="5">
    <source>
        <dbReference type="ARBA" id="ARBA00023274"/>
    </source>
</evidence>
<gene>
    <name evidence="7" type="ORF">EPUL_003913</name>
</gene>
<evidence type="ECO:0000256" key="3">
    <source>
        <dbReference type="ARBA" id="ARBA00022737"/>
    </source>
</evidence>
<dbReference type="SUPFAM" id="SSF50978">
    <property type="entry name" value="WD40 repeat-like"/>
    <property type="match status" value="1"/>
</dbReference>
<proteinExistence type="inferred from homology"/>
<dbReference type="InterPro" id="IPR036322">
    <property type="entry name" value="WD40_repeat_dom_sf"/>
</dbReference>
<dbReference type="InterPro" id="IPR002677">
    <property type="entry name" value="Ribosomal_bL32"/>
</dbReference>